<dbReference type="HAMAP" id="MF_00024">
    <property type="entry name" value="CobD_CbiB"/>
    <property type="match status" value="1"/>
</dbReference>
<dbReference type="GO" id="GO:0015420">
    <property type="term" value="F:ABC-type vitamin B12 transporter activity"/>
    <property type="evidence" value="ECO:0007669"/>
    <property type="project" value="UniProtKB-UniRule"/>
</dbReference>
<evidence type="ECO:0000256" key="1">
    <source>
        <dbReference type="ARBA" id="ARBA00004651"/>
    </source>
</evidence>
<name>A0A2P4URL0_9ACTN</name>
<dbReference type="PANTHER" id="PTHR34308">
    <property type="entry name" value="COBALAMIN BIOSYNTHESIS PROTEIN CBIB"/>
    <property type="match status" value="1"/>
</dbReference>
<evidence type="ECO:0000256" key="7">
    <source>
        <dbReference type="ARBA" id="ARBA00022989"/>
    </source>
</evidence>
<dbReference type="GO" id="GO:0009236">
    <property type="term" value="P:cobalamin biosynthetic process"/>
    <property type="evidence" value="ECO:0007669"/>
    <property type="project" value="UniProtKB-UniRule"/>
</dbReference>
<keyword evidence="7 9" id="KW-1133">Transmembrane helix</keyword>
<reference evidence="10 11" key="1">
    <citation type="journal article" date="2017" name="Chemistry">
        <title>Isolation, Biosynthesis and Chemical Modifications of Rubterolones A-F: Rare Tropolone Alkaloids from Actinomadura sp. 5-2.</title>
        <authorList>
            <person name="Guo H."/>
            <person name="Benndorf R."/>
            <person name="Leichnitz D."/>
            <person name="Klassen J.L."/>
            <person name="Vollmers J."/>
            <person name="Gorls H."/>
            <person name="Steinacker M."/>
            <person name="Weigel C."/>
            <person name="Dahse H.M."/>
            <person name="Kaster A.K."/>
            <person name="de Beer Z.W."/>
            <person name="Poulsen M."/>
            <person name="Beemelmanns C."/>
        </authorList>
    </citation>
    <scope>NUCLEOTIDE SEQUENCE [LARGE SCALE GENOMIC DNA]</scope>
    <source>
        <strain evidence="10 11">5-2</strain>
    </source>
</reference>
<protein>
    <recommendedName>
        <fullName evidence="9">Cobalamin biosynthesis protein CobD</fullName>
    </recommendedName>
</protein>
<evidence type="ECO:0000256" key="8">
    <source>
        <dbReference type="ARBA" id="ARBA00023136"/>
    </source>
</evidence>
<evidence type="ECO:0000256" key="2">
    <source>
        <dbReference type="ARBA" id="ARBA00004953"/>
    </source>
</evidence>
<organism evidence="10 11">
    <name type="scientific">Actinomadura rubteroloni</name>
    <dbReference type="NCBI Taxonomy" id="1926885"/>
    <lineage>
        <taxon>Bacteria</taxon>
        <taxon>Bacillati</taxon>
        <taxon>Actinomycetota</taxon>
        <taxon>Actinomycetes</taxon>
        <taxon>Streptosporangiales</taxon>
        <taxon>Thermomonosporaceae</taxon>
        <taxon>Actinomadura</taxon>
    </lineage>
</organism>
<dbReference type="InterPro" id="IPR004485">
    <property type="entry name" value="Cobalamin_biosynth_CobD/CbiB"/>
</dbReference>
<evidence type="ECO:0000313" key="10">
    <source>
        <dbReference type="EMBL" id="POM27679.1"/>
    </source>
</evidence>
<dbReference type="AlphaFoldDB" id="A0A2P4URL0"/>
<dbReference type="Pfam" id="PF03186">
    <property type="entry name" value="CobD_Cbib"/>
    <property type="match status" value="1"/>
</dbReference>
<evidence type="ECO:0000256" key="9">
    <source>
        <dbReference type="HAMAP-Rule" id="MF_00024"/>
    </source>
</evidence>
<keyword evidence="4 9" id="KW-1003">Cell membrane</keyword>
<keyword evidence="6 9" id="KW-0812">Transmembrane</keyword>
<dbReference type="RefSeq" id="WP_103562464.1">
    <property type="nucleotide sequence ID" value="NZ_MTBP01000001.1"/>
</dbReference>
<evidence type="ECO:0000313" key="11">
    <source>
        <dbReference type="Proteomes" id="UP000242367"/>
    </source>
</evidence>
<keyword evidence="8 9" id="KW-0472">Membrane</keyword>
<accession>A0A2P4URL0</accession>
<dbReference type="NCBIfam" id="TIGR00380">
    <property type="entry name" value="cobal_cbiB"/>
    <property type="match status" value="1"/>
</dbReference>
<evidence type="ECO:0000256" key="5">
    <source>
        <dbReference type="ARBA" id="ARBA00022573"/>
    </source>
</evidence>
<comment type="pathway">
    <text evidence="2 9">Cofactor biosynthesis; adenosylcobalamin biosynthesis.</text>
</comment>
<dbReference type="UniPathway" id="UPA00148"/>
<gene>
    <name evidence="9" type="primary">cobD</name>
    <name evidence="10" type="ORF">BTM25_20980</name>
</gene>
<evidence type="ECO:0000256" key="3">
    <source>
        <dbReference type="ARBA" id="ARBA00006263"/>
    </source>
</evidence>
<dbReference type="GO" id="GO:0005886">
    <property type="term" value="C:plasma membrane"/>
    <property type="evidence" value="ECO:0007669"/>
    <property type="project" value="UniProtKB-SubCell"/>
</dbReference>
<comment type="caution">
    <text evidence="10">The sequence shown here is derived from an EMBL/GenBank/DDBJ whole genome shotgun (WGS) entry which is preliminary data.</text>
</comment>
<evidence type="ECO:0000256" key="4">
    <source>
        <dbReference type="ARBA" id="ARBA00022475"/>
    </source>
</evidence>
<comment type="function">
    <text evidence="9">Converts cobyric acid to cobinamide by the addition of aminopropanol on the F carboxylic group.</text>
</comment>
<dbReference type="PANTHER" id="PTHR34308:SF1">
    <property type="entry name" value="COBALAMIN BIOSYNTHESIS PROTEIN CBIB"/>
    <property type="match status" value="1"/>
</dbReference>
<comment type="caution">
    <text evidence="9">Lacks conserved residue(s) required for the propagation of feature annotation.</text>
</comment>
<evidence type="ECO:0000256" key="6">
    <source>
        <dbReference type="ARBA" id="ARBA00022692"/>
    </source>
</evidence>
<dbReference type="NCBIfam" id="NF002276">
    <property type="entry name" value="PRK01209.1-4"/>
    <property type="match status" value="1"/>
</dbReference>
<keyword evidence="5 9" id="KW-0169">Cobalamin biosynthesis</keyword>
<comment type="subcellular location">
    <subcellularLocation>
        <location evidence="1 9">Cell membrane</location>
        <topology evidence="1 9">Multi-pass membrane protein</topology>
    </subcellularLocation>
</comment>
<proteinExistence type="inferred from homology"/>
<dbReference type="EMBL" id="MTBP01000001">
    <property type="protein sequence ID" value="POM27679.1"/>
    <property type="molecule type" value="Genomic_DNA"/>
</dbReference>
<comment type="similarity">
    <text evidence="3 9">Belongs to the CobD/CbiB family.</text>
</comment>
<dbReference type="GO" id="GO:0048472">
    <property type="term" value="F:threonine-phosphate decarboxylase activity"/>
    <property type="evidence" value="ECO:0007669"/>
    <property type="project" value="InterPro"/>
</dbReference>
<keyword evidence="11" id="KW-1185">Reference proteome</keyword>
<dbReference type="Proteomes" id="UP000242367">
    <property type="component" value="Unassembled WGS sequence"/>
</dbReference>
<feature type="transmembrane region" description="Helical" evidence="9">
    <location>
        <begin position="51"/>
        <end position="69"/>
    </location>
</feature>
<sequence length="304" mass="31701">MRISPRAAGLLMGVALDAAFGDPRKGHPVAAFGRAAKALERRLYAKKRANGVVYTATLVGAAAAIGYAAERSARNGTVKAGVTAVATWAVLGGTSLAREGRVMAAHLERDDIEAARNRLGHLCARDPSHLDEAGIARATVESIAENTSDAAIAPLVWGAVAGVPGLLAYRAANTLDAMVGYRSERYERFGWASARLDDVLNWVPAGITAAITVACAPRAWRVLRRDGGKHPSPNAGRCEAAFAGALNVRLGGANVYHGRREQRPELGDGRPPETSDIRRATKLSATVTVIAAVAAAVAANGSSR</sequence>